<evidence type="ECO:0000313" key="6">
    <source>
        <dbReference type="Proteomes" id="UP001157974"/>
    </source>
</evidence>
<feature type="compositionally biased region" description="Low complexity" evidence="3">
    <location>
        <begin position="98"/>
        <end position="111"/>
    </location>
</feature>
<evidence type="ECO:0000259" key="4">
    <source>
        <dbReference type="PROSITE" id="PS50102"/>
    </source>
</evidence>
<evidence type="ECO:0000256" key="2">
    <source>
        <dbReference type="PROSITE-ProRule" id="PRU00176"/>
    </source>
</evidence>
<dbReference type="InterPro" id="IPR012677">
    <property type="entry name" value="Nucleotide-bd_a/b_plait_sf"/>
</dbReference>
<protein>
    <recommendedName>
        <fullName evidence="4">RRM domain-containing protein</fullName>
    </recommendedName>
</protein>
<name>A0AAV8USP4_9RHOD</name>
<feature type="compositionally biased region" description="Low complexity" evidence="3">
    <location>
        <begin position="58"/>
        <end position="79"/>
    </location>
</feature>
<dbReference type="Gene3D" id="3.30.70.330">
    <property type="match status" value="1"/>
</dbReference>
<feature type="compositionally biased region" description="Basic and acidic residues" evidence="3">
    <location>
        <begin position="383"/>
        <end position="400"/>
    </location>
</feature>
<dbReference type="PROSITE" id="PS50102">
    <property type="entry name" value="RRM"/>
    <property type="match status" value="1"/>
</dbReference>
<dbReference type="GO" id="GO:0003723">
    <property type="term" value="F:RNA binding"/>
    <property type="evidence" value="ECO:0007669"/>
    <property type="project" value="UniProtKB-UniRule"/>
</dbReference>
<feature type="region of interest" description="Disordered" evidence="3">
    <location>
        <begin position="258"/>
        <end position="400"/>
    </location>
</feature>
<comment type="caution">
    <text evidence="5">The sequence shown here is derived from an EMBL/GenBank/DDBJ whole genome shotgun (WGS) entry which is preliminary data.</text>
</comment>
<feature type="compositionally biased region" description="Basic residues" evidence="3">
    <location>
        <begin position="112"/>
        <end position="121"/>
    </location>
</feature>
<organism evidence="5 6">
    <name type="scientific">Rhodosorus marinus</name>
    <dbReference type="NCBI Taxonomy" id="101924"/>
    <lineage>
        <taxon>Eukaryota</taxon>
        <taxon>Rhodophyta</taxon>
        <taxon>Stylonematophyceae</taxon>
        <taxon>Stylonematales</taxon>
        <taxon>Stylonemataceae</taxon>
        <taxon>Rhodosorus</taxon>
    </lineage>
</organism>
<feature type="region of interest" description="Disordered" evidence="3">
    <location>
        <begin position="1"/>
        <end position="167"/>
    </location>
</feature>
<dbReference type="InterPro" id="IPR035979">
    <property type="entry name" value="RBD_domain_sf"/>
</dbReference>
<feature type="compositionally biased region" description="Basic and acidic residues" evidence="3">
    <location>
        <begin position="258"/>
        <end position="312"/>
    </location>
</feature>
<dbReference type="GO" id="GO:0061574">
    <property type="term" value="C:ASAP complex"/>
    <property type="evidence" value="ECO:0007669"/>
    <property type="project" value="TreeGrafter"/>
</dbReference>
<feature type="compositionally biased region" description="Basic and acidic residues" evidence="3">
    <location>
        <begin position="138"/>
        <end position="166"/>
    </location>
</feature>
<reference evidence="5 6" key="1">
    <citation type="journal article" date="2023" name="Nat. Commun.">
        <title>Origin of minicircular mitochondrial genomes in red algae.</title>
        <authorList>
            <person name="Lee Y."/>
            <person name="Cho C.H."/>
            <person name="Lee Y.M."/>
            <person name="Park S.I."/>
            <person name="Yang J.H."/>
            <person name="West J.A."/>
            <person name="Bhattacharya D."/>
            <person name="Yoon H.S."/>
        </authorList>
    </citation>
    <scope>NUCLEOTIDE SEQUENCE [LARGE SCALE GENOMIC DNA]</scope>
    <source>
        <strain evidence="5 6">CCMP1338</strain>
        <tissue evidence="5">Whole cell</tissue>
    </source>
</reference>
<evidence type="ECO:0000256" key="3">
    <source>
        <dbReference type="SAM" id="MobiDB-lite"/>
    </source>
</evidence>
<feature type="compositionally biased region" description="Low complexity" evidence="3">
    <location>
        <begin position="10"/>
        <end position="42"/>
    </location>
</feature>
<evidence type="ECO:0000313" key="5">
    <source>
        <dbReference type="EMBL" id="KAJ8904152.1"/>
    </source>
</evidence>
<feature type="compositionally biased region" description="Basic and acidic residues" evidence="3">
    <location>
        <begin position="338"/>
        <end position="367"/>
    </location>
</feature>
<dbReference type="SUPFAM" id="SSF54928">
    <property type="entry name" value="RNA-binding domain, RBD"/>
    <property type="match status" value="1"/>
</dbReference>
<keyword evidence="1 2" id="KW-0694">RNA-binding</keyword>
<dbReference type="PANTHER" id="PTHR15481">
    <property type="entry name" value="RIBONUCLEIC ACID BINDING PROTEIN S1"/>
    <property type="match status" value="1"/>
</dbReference>
<accession>A0AAV8USP4</accession>
<gene>
    <name evidence="5" type="ORF">NDN08_000679</name>
</gene>
<dbReference type="InterPro" id="IPR000504">
    <property type="entry name" value="RRM_dom"/>
</dbReference>
<dbReference type="Proteomes" id="UP001157974">
    <property type="component" value="Unassembled WGS sequence"/>
</dbReference>
<proteinExistence type="predicted"/>
<dbReference type="EMBL" id="JAMWBK010000006">
    <property type="protein sequence ID" value="KAJ8904152.1"/>
    <property type="molecule type" value="Genomic_DNA"/>
</dbReference>
<dbReference type="GO" id="GO:0005737">
    <property type="term" value="C:cytoplasm"/>
    <property type="evidence" value="ECO:0007669"/>
    <property type="project" value="TreeGrafter"/>
</dbReference>
<dbReference type="GO" id="GO:0005654">
    <property type="term" value="C:nucleoplasm"/>
    <property type="evidence" value="ECO:0007669"/>
    <property type="project" value="TreeGrafter"/>
</dbReference>
<feature type="compositionally biased region" description="Low complexity" evidence="3">
    <location>
        <begin position="318"/>
        <end position="328"/>
    </location>
</feature>
<keyword evidence="6" id="KW-1185">Reference proteome</keyword>
<dbReference type="AlphaFoldDB" id="A0AAV8USP4"/>
<evidence type="ECO:0000256" key="1">
    <source>
        <dbReference type="ARBA" id="ARBA00022884"/>
    </source>
</evidence>
<feature type="domain" description="RRM" evidence="4">
    <location>
        <begin position="166"/>
        <end position="253"/>
    </location>
</feature>
<sequence length="400" mass="45883">MARKSDDSKSAASSEYSSRSGSSRSGGSASRGFSSSRSGSKSPRGRRRSRSRSESRSWSRSRSGSRSMSRSRSRSVSPRGRFRRRPGRRRSDSRSSRSKSMSRSSRSFSRSPVRRRGRRGSRSISSDRNFGRGRRWRGARDRSDSRARRREMMLERRKKQEEKESRQIAVEGFEESLKKEHIEEIFSFFGKVQDTYRDVILAPSVKPNREDPDDRLDAFVIEFEALAEAEDALQHMDGGEIGGKSLAVSKQKDFKFKRSVERRARMSVRNEPDPQGRGVRLEGPRFESPRVGRGRRPPERRLGSPPWRDRRPGGRGGRMSSLSPPGRRFSPRGRFVPRRGDGRGRGRGERLGPRGSNERDFNPRGSKESGFGSENRDRRPRLRNRDSRDRSTSPMRDRQT</sequence>
<dbReference type="PANTHER" id="PTHR15481:SF0">
    <property type="entry name" value="LD23870P-RELATED"/>
    <property type="match status" value="1"/>
</dbReference>
<dbReference type="GO" id="GO:0000398">
    <property type="term" value="P:mRNA splicing, via spliceosome"/>
    <property type="evidence" value="ECO:0007669"/>
    <property type="project" value="TreeGrafter"/>
</dbReference>